<dbReference type="FunFam" id="3.40.50.880:FF:000004">
    <property type="entry name" value="Homoserine O-succinyltransferase"/>
    <property type="match status" value="1"/>
</dbReference>
<feature type="binding site" evidence="8">
    <location>
        <position position="192"/>
    </location>
    <ligand>
        <name>substrate</name>
    </ligand>
</feature>
<dbReference type="InterPro" id="IPR005697">
    <property type="entry name" value="HST_MetA"/>
</dbReference>
<dbReference type="InterPro" id="IPR029062">
    <property type="entry name" value="Class_I_gatase-like"/>
</dbReference>
<dbReference type="PIRSF" id="PIRSF000450">
    <property type="entry name" value="H_ser_succinyltr"/>
    <property type="match status" value="1"/>
</dbReference>
<feature type="site" description="Important for substrate specificity" evidence="8">
    <location>
        <position position="192"/>
    </location>
</feature>
<dbReference type="NCBIfam" id="TIGR01001">
    <property type="entry name" value="metA"/>
    <property type="match status" value="1"/>
</dbReference>
<evidence type="ECO:0000313" key="11">
    <source>
        <dbReference type="Proteomes" id="UP000605259"/>
    </source>
</evidence>
<protein>
    <recommendedName>
        <fullName evidence="8">Homoserine O-acetyltransferase</fullName>
        <shortName evidence="8">HAT</shortName>
        <ecNumber evidence="8">2.3.1.31</ecNumber>
    </recommendedName>
    <alternativeName>
        <fullName evidence="8">Homoserine transacetylase</fullName>
        <shortName evidence="8">HTA</shortName>
    </alternativeName>
</protein>
<evidence type="ECO:0000256" key="6">
    <source>
        <dbReference type="ARBA" id="ARBA00023315"/>
    </source>
</evidence>
<dbReference type="Pfam" id="PF04204">
    <property type="entry name" value="HTS"/>
    <property type="match status" value="1"/>
</dbReference>
<organism evidence="10 11">
    <name type="scientific">Priestia taiwanensis</name>
    <dbReference type="NCBI Taxonomy" id="1347902"/>
    <lineage>
        <taxon>Bacteria</taxon>
        <taxon>Bacillati</taxon>
        <taxon>Bacillota</taxon>
        <taxon>Bacilli</taxon>
        <taxon>Bacillales</taxon>
        <taxon>Bacillaceae</taxon>
        <taxon>Priestia</taxon>
    </lineage>
</organism>
<feature type="active site" evidence="8">
    <location>
        <position position="237"/>
    </location>
</feature>
<dbReference type="GO" id="GO:0005737">
    <property type="term" value="C:cytoplasm"/>
    <property type="evidence" value="ECO:0007669"/>
    <property type="project" value="UniProtKB-SubCell"/>
</dbReference>
<dbReference type="GO" id="GO:0004414">
    <property type="term" value="F:homoserine O-acetyltransferase activity"/>
    <property type="evidence" value="ECO:0007669"/>
    <property type="project" value="UniProtKB-EC"/>
</dbReference>
<accession>A0A917AX36</accession>
<proteinExistence type="inferred from homology"/>
<dbReference type="SUPFAM" id="SSF52317">
    <property type="entry name" value="Class I glutamine amidotransferase-like"/>
    <property type="match status" value="1"/>
</dbReference>
<evidence type="ECO:0000256" key="2">
    <source>
        <dbReference type="ARBA" id="ARBA00022490"/>
    </source>
</evidence>
<dbReference type="RefSeq" id="WP_188389397.1">
    <property type="nucleotide sequence ID" value="NZ_BMFK01000003.1"/>
</dbReference>
<evidence type="ECO:0000256" key="5">
    <source>
        <dbReference type="ARBA" id="ARBA00023167"/>
    </source>
</evidence>
<dbReference type="EC" id="2.3.1.31" evidence="8"/>
<evidence type="ECO:0000313" key="10">
    <source>
        <dbReference type="EMBL" id="GGE79171.1"/>
    </source>
</evidence>
<feature type="binding site" evidence="8">
    <location>
        <position position="249"/>
    </location>
    <ligand>
        <name>substrate</name>
    </ligand>
</feature>
<dbReference type="HAMAP" id="MF_00295">
    <property type="entry name" value="MetA_acyltransf"/>
    <property type="match status" value="1"/>
</dbReference>
<dbReference type="GO" id="GO:0008899">
    <property type="term" value="F:homoserine O-succinyltransferase activity"/>
    <property type="evidence" value="ECO:0007669"/>
    <property type="project" value="UniProtKB-UniRule"/>
</dbReference>
<comment type="caution">
    <text evidence="10">The sequence shown here is derived from an EMBL/GenBank/DDBJ whole genome shotgun (WGS) entry which is preliminary data.</text>
</comment>
<dbReference type="Gene3D" id="3.40.50.880">
    <property type="match status" value="1"/>
</dbReference>
<evidence type="ECO:0000256" key="7">
    <source>
        <dbReference type="ARBA" id="ARBA00049043"/>
    </source>
</evidence>
<keyword evidence="4 8" id="KW-0808">Transferase</keyword>
<comment type="function">
    <text evidence="8">Transfers an acetyl group from acetyl-CoA to L-homoserine, forming acetyl-L-homoserine.</text>
</comment>
<feature type="site" description="Important for acyl-CoA specificity" evidence="8">
    <location>
        <position position="111"/>
    </location>
</feature>
<comment type="subcellular location">
    <subcellularLocation>
        <location evidence="1 8">Cytoplasm</location>
    </subcellularLocation>
</comment>
<keyword evidence="2 8" id="KW-0963">Cytoplasm</keyword>
<gene>
    <name evidence="10" type="primary">metA</name>
    <name evidence="8" type="synonym">metAA</name>
    <name evidence="10" type="ORF">GCM10007140_30930</name>
</gene>
<reference evidence="10" key="2">
    <citation type="submission" date="2020-09" db="EMBL/GenBank/DDBJ databases">
        <authorList>
            <person name="Sun Q."/>
            <person name="Zhou Y."/>
        </authorList>
    </citation>
    <scope>NUCLEOTIDE SEQUENCE</scope>
    <source>
        <strain evidence="10">CGMCC 1.12698</strain>
    </source>
</reference>
<feature type="binding site" evidence="8">
    <location>
        <position position="163"/>
    </location>
    <ligand>
        <name>substrate</name>
    </ligand>
</feature>
<keyword evidence="5 8" id="KW-0486">Methionine biosynthesis</keyword>
<evidence type="ECO:0000256" key="9">
    <source>
        <dbReference type="PIRSR" id="PIRSR000450-1"/>
    </source>
</evidence>
<feature type="active site" description="Acyl-thioester intermediate" evidence="8 9">
    <location>
        <position position="142"/>
    </location>
</feature>
<keyword evidence="3 8" id="KW-0028">Amino-acid biosynthesis</keyword>
<sequence length="301" mass="35132">MPIVINKDLPAAKILRNENIFVMTNDRAETQDIRPLEIAILNLMPTKIETETQLLRLLGNTPLQVNIDLIHTETHKSKNVSEHHLESFYKSFRDIKHRKLDGMVITGAPIETMEFEDVNYWSELVEIMEYTKTNVTSTLHICWGAQAGLYHHYGVQKHLVDKKVFGVFEHNVLEKNVQLFRGFDDCFYAPHSRYTEVRRDEIKQIPELTILSESDDAGVHIVGSNDKKHIFVTGHSEYAGCTLKKEYERDVQKRLDIDVPVNYFRNNDPSQEPVVRWRGHGNLLFSNWLNYYVYQETPYVL</sequence>
<comment type="similarity">
    <text evidence="8">Belongs to the MetA family.</text>
</comment>
<reference evidence="10" key="1">
    <citation type="journal article" date="2014" name="Int. J. Syst. Evol. Microbiol.">
        <title>Complete genome sequence of Corynebacterium casei LMG S-19264T (=DSM 44701T), isolated from a smear-ripened cheese.</title>
        <authorList>
            <consortium name="US DOE Joint Genome Institute (JGI-PGF)"/>
            <person name="Walter F."/>
            <person name="Albersmeier A."/>
            <person name="Kalinowski J."/>
            <person name="Ruckert C."/>
        </authorList>
    </citation>
    <scope>NUCLEOTIDE SEQUENCE</scope>
    <source>
        <strain evidence="10">CGMCC 1.12698</strain>
    </source>
</reference>
<evidence type="ECO:0000256" key="4">
    <source>
        <dbReference type="ARBA" id="ARBA00022679"/>
    </source>
</evidence>
<dbReference type="CDD" id="cd03131">
    <property type="entry name" value="GATase1_HTS"/>
    <property type="match status" value="1"/>
</dbReference>
<dbReference type="InterPro" id="IPR033752">
    <property type="entry name" value="MetA_family"/>
</dbReference>
<feature type="active site" description="Proton acceptor" evidence="8">
    <location>
        <position position="235"/>
    </location>
</feature>
<name>A0A917AX36_9BACI</name>
<dbReference type="AlphaFoldDB" id="A0A917AX36"/>
<evidence type="ECO:0000256" key="8">
    <source>
        <dbReference type="HAMAP-Rule" id="MF_00295"/>
    </source>
</evidence>
<comment type="pathway">
    <text evidence="8">Amino-acid biosynthesis; L-methionine biosynthesis via de novo pathway; O-acetyl-L-homoserine from L-homoserine: step 1/1.</text>
</comment>
<evidence type="ECO:0000256" key="3">
    <source>
        <dbReference type="ARBA" id="ARBA00022605"/>
    </source>
</evidence>
<keyword evidence="11" id="KW-1185">Reference proteome</keyword>
<evidence type="ECO:0000256" key="1">
    <source>
        <dbReference type="ARBA" id="ARBA00004496"/>
    </source>
</evidence>
<comment type="catalytic activity">
    <reaction evidence="7 8">
        <text>L-homoserine + acetyl-CoA = O-acetyl-L-homoserine + CoA</text>
        <dbReference type="Rhea" id="RHEA:13701"/>
        <dbReference type="ChEBI" id="CHEBI:57287"/>
        <dbReference type="ChEBI" id="CHEBI:57288"/>
        <dbReference type="ChEBI" id="CHEBI:57476"/>
        <dbReference type="ChEBI" id="CHEBI:57716"/>
        <dbReference type="EC" id="2.3.1.31"/>
    </reaction>
</comment>
<dbReference type="EMBL" id="BMFK01000003">
    <property type="protein sequence ID" value="GGE79171.1"/>
    <property type="molecule type" value="Genomic_DNA"/>
</dbReference>
<dbReference type="Proteomes" id="UP000605259">
    <property type="component" value="Unassembled WGS sequence"/>
</dbReference>
<keyword evidence="6 8" id="KW-0012">Acyltransferase</keyword>
<comment type="caution">
    <text evidence="8">Lacks conserved residue(s) required for the propagation of feature annotation.</text>
</comment>
<dbReference type="PANTHER" id="PTHR20919">
    <property type="entry name" value="HOMOSERINE O-SUCCINYLTRANSFERASE"/>
    <property type="match status" value="1"/>
</dbReference>
<dbReference type="GO" id="GO:0019281">
    <property type="term" value="P:L-methionine biosynthetic process from homoserine via O-succinyl-L-homoserine and cystathionine"/>
    <property type="evidence" value="ECO:0007669"/>
    <property type="project" value="InterPro"/>
</dbReference>
<dbReference type="PANTHER" id="PTHR20919:SF0">
    <property type="entry name" value="HOMOSERINE O-SUCCINYLTRANSFERASE"/>
    <property type="match status" value="1"/>
</dbReference>